<reference evidence="1" key="1">
    <citation type="submission" date="2019-07" db="EMBL/GenBank/DDBJ databases">
        <title>The discovery of a new lineage B mimivirus raises questions about particles surface fibrils.</title>
        <authorList>
            <person name="Silva L.K.S."/>
            <person name="Rodrigues R.A.L."/>
            <person name="Andrade A.C.S.P."/>
            <person name="Hikida H."/>
            <person name="Andreani J."/>
            <person name="Levasseur A."/>
            <person name="La Scola B."/>
            <person name="Abrahao J.S."/>
        </authorList>
    </citation>
    <scope>NUCLEOTIDE SEQUENCE</scope>
    <source>
        <strain evidence="1">B60</strain>
    </source>
</reference>
<protein>
    <submittedName>
        <fullName evidence="1">Uncharacterized protein</fullName>
    </submittedName>
</protein>
<dbReference type="EMBL" id="MN175499">
    <property type="protein sequence ID" value="QID05780.1"/>
    <property type="molecule type" value="Genomic_DNA"/>
</dbReference>
<proteinExistence type="predicted"/>
<sequence length="127" mass="14828">MSKYNKLQSSSNINIIIDSENYTKTKYFDIDIVYDRNIDKIPEKKTCSNCFISLGKKTVKTEIPFGSIIHGLEIETGTCKVYRYRFNIGCKVENIYIKFEDGIKYPILSIDGKYANFREEYCKCILM</sequence>
<accession>A0A6G6ABJ0</accession>
<evidence type="ECO:0000313" key="1">
    <source>
        <dbReference type="EMBL" id="QID05780.1"/>
    </source>
</evidence>
<organism evidence="1">
    <name type="scientific">Borely moumouvirus</name>
    <dbReference type="NCBI Taxonomy" id="2712067"/>
    <lineage>
        <taxon>Viruses</taxon>
        <taxon>Varidnaviria</taxon>
        <taxon>Bamfordvirae</taxon>
        <taxon>Nucleocytoviricota</taxon>
        <taxon>Megaviricetes</taxon>
        <taxon>Imitervirales</taxon>
        <taxon>Mimiviridae</taxon>
        <taxon>Megamimivirinae</taxon>
        <taxon>Moumouvirus</taxon>
    </lineage>
</organism>
<name>A0A6G6ABJ0_9VIRU</name>